<dbReference type="PANTHER" id="PTHR33233:SF17">
    <property type="entry name" value="DUF4283 DOMAIN-CONTAINING PROTEIN"/>
    <property type="match status" value="1"/>
</dbReference>
<name>A0A9Q1JK87_9CARY</name>
<evidence type="ECO:0000313" key="2">
    <source>
        <dbReference type="EMBL" id="KAJ8421235.1"/>
    </source>
</evidence>
<evidence type="ECO:0008006" key="4">
    <source>
        <dbReference type="Google" id="ProtNLM"/>
    </source>
</evidence>
<proteinExistence type="predicted"/>
<dbReference type="PANTHER" id="PTHR33233">
    <property type="entry name" value="ENDONUCLEASE/EXONUCLEASE/PHOSPHATASE"/>
    <property type="match status" value="1"/>
</dbReference>
<dbReference type="AlphaFoldDB" id="A0A9Q1JK87"/>
<dbReference type="Proteomes" id="UP001153076">
    <property type="component" value="Unassembled WGS sequence"/>
</dbReference>
<feature type="compositionally biased region" description="Basic and acidic residues" evidence="1">
    <location>
        <begin position="169"/>
        <end position="179"/>
    </location>
</feature>
<protein>
    <recommendedName>
        <fullName evidence="4">DUF4283 domain-containing protein</fullName>
    </recommendedName>
</protein>
<dbReference type="OrthoDB" id="851886at2759"/>
<comment type="caution">
    <text evidence="2">The sequence shown here is derived from an EMBL/GenBank/DDBJ whole genome shotgun (WGS) entry which is preliminary data.</text>
</comment>
<feature type="region of interest" description="Disordered" evidence="1">
    <location>
        <begin position="169"/>
        <end position="250"/>
    </location>
</feature>
<keyword evidence="3" id="KW-1185">Reference proteome</keyword>
<feature type="compositionally biased region" description="Basic and acidic residues" evidence="1">
    <location>
        <begin position="189"/>
        <end position="199"/>
    </location>
</feature>
<sequence length="250" mass="28358">MVSSYAALVNPDEGTTLNFMQAPVINGSTYAKIEKEDVLPEIDYWQTAVLCSVLGANPPIEVRLLDLDIKFWGMASLSKLGSTLGIPIKTDRHTMDKTRLSCARLLIDIPVDGLFPEYLDFVNDHDVVVRLRVEYEWKPLKCNHCKIFGHNEEECRKKAKSMRVCREVQTHSVAPREKGSSQPQGEEMQVERQQVRPDTEGFITVRRPARRRSPIPAKKSENMKVQNSFELLQNTQGDTSNSNPREPPHG</sequence>
<feature type="compositionally biased region" description="Polar residues" evidence="1">
    <location>
        <begin position="223"/>
        <end position="244"/>
    </location>
</feature>
<evidence type="ECO:0000313" key="3">
    <source>
        <dbReference type="Proteomes" id="UP001153076"/>
    </source>
</evidence>
<organism evidence="2 3">
    <name type="scientific">Carnegiea gigantea</name>
    <dbReference type="NCBI Taxonomy" id="171969"/>
    <lineage>
        <taxon>Eukaryota</taxon>
        <taxon>Viridiplantae</taxon>
        <taxon>Streptophyta</taxon>
        <taxon>Embryophyta</taxon>
        <taxon>Tracheophyta</taxon>
        <taxon>Spermatophyta</taxon>
        <taxon>Magnoliopsida</taxon>
        <taxon>eudicotyledons</taxon>
        <taxon>Gunneridae</taxon>
        <taxon>Pentapetalae</taxon>
        <taxon>Caryophyllales</taxon>
        <taxon>Cactineae</taxon>
        <taxon>Cactaceae</taxon>
        <taxon>Cactoideae</taxon>
        <taxon>Echinocereeae</taxon>
        <taxon>Carnegiea</taxon>
    </lineage>
</organism>
<accession>A0A9Q1JK87</accession>
<dbReference type="EMBL" id="JAKOGI010002841">
    <property type="protein sequence ID" value="KAJ8421235.1"/>
    <property type="molecule type" value="Genomic_DNA"/>
</dbReference>
<gene>
    <name evidence="2" type="ORF">Cgig2_000839</name>
</gene>
<reference evidence="2" key="1">
    <citation type="submission" date="2022-04" db="EMBL/GenBank/DDBJ databases">
        <title>Carnegiea gigantea Genome sequencing and assembly v2.</title>
        <authorList>
            <person name="Copetti D."/>
            <person name="Sanderson M.J."/>
            <person name="Burquez A."/>
            <person name="Wojciechowski M.F."/>
        </authorList>
    </citation>
    <scope>NUCLEOTIDE SEQUENCE</scope>
    <source>
        <strain evidence="2">SGP5-SGP5p</strain>
        <tissue evidence="2">Aerial part</tissue>
    </source>
</reference>
<evidence type="ECO:0000256" key="1">
    <source>
        <dbReference type="SAM" id="MobiDB-lite"/>
    </source>
</evidence>